<dbReference type="CDD" id="cd02869">
    <property type="entry name" value="PseudoU_synth_RluA_like"/>
    <property type="match status" value="1"/>
</dbReference>
<dbReference type="Proteomes" id="UP000290682">
    <property type="component" value="Unassembled WGS sequence"/>
</dbReference>
<dbReference type="NCBIfam" id="TIGR01621">
    <property type="entry name" value="RluA-like"/>
    <property type="match status" value="1"/>
</dbReference>
<evidence type="ECO:0000256" key="1">
    <source>
        <dbReference type="ARBA" id="ARBA00010876"/>
    </source>
</evidence>
<reference evidence="3 4" key="1">
    <citation type="submission" date="2018-10" db="EMBL/GenBank/DDBJ databases">
        <title>Draft genome of Fastidiocella sp. strain 375T, a bacterium isolated from a karstic cave dripping water.</title>
        <authorList>
            <person name="Coelho C."/>
            <person name="Verissimo A."/>
            <person name="Tiago I."/>
        </authorList>
    </citation>
    <scope>NUCLEOTIDE SEQUENCE [LARGE SCALE GENOMIC DNA]</scope>
    <source>
        <strain evidence="3 4">CAVE-375</strain>
    </source>
</reference>
<dbReference type="Pfam" id="PF00849">
    <property type="entry name" value="PseudoU_synth_2"/>
    <property type="match status" value="1"/>
</dbReference>
<accession>A0ABY0FH45</accession>
<comment type="caution">
    <text evidence="3">The sequence shown here is derived from an EMBL/GenBank/DDBJ whole genome shotgun (WGS) entry which is preliminary data.</text>
</comment>
<organism evidence="3 4">
    <name type="scientific">Crenobacter cavernae</name>
    <dbReference type="NCBI Taxonomy" id="2290923"/>
    <lineage>
        <taxon>Bacteria</taxon>
        <taxon>Pseudomonadati</taxon>
        <taxon>Pseudomonadota</taxon>
        <taxon>Betaproteobacteria</taxon>
        <taxon>Neisseriales</taxon>
        <taxon>Neisseriaceae</taxon>
        <taxon>Crenobacter</taxon>
    </lineage>
</organism>
<keyword evidence="4" id="KW-1185">Reference proteome</keyword>
<evidence type="ECO:0000259" key="2">
    <source>
        <dbReference type="Pfam" id="PF00849"/>
    </source>
</evidence>
<dbReference type="Gene3D" id="3.30.2350.10">
    <property type="entry name" value="Pseudouridine synthase"/>
    <property type="match status" value="1"/>
</dbReference>
<evidence type="ECO:0000313" key="4">
    <source>
        <dbReference type="Proteomes" id="UP000290682"/>
    </source>
</evidence>
<gene>
    <name evidence="3" type="ORF">EBB06_01470</name>
</gene>
<dbReference type="InterPro" id="IPR006145">
    <property type="entry name" value="PsdUridine_synth_RsuA/RluA"/>
</dbReference>
<name>A0ABY0FH45_9NEIS</name>
<comment type="similarity">
    <text evidence="1">Belongs to the pseudouridine synthase RluA family.</text>
</comment>
<dbReference type="PANTHER" id="PTHR21600:SF87">
    <property type="entry name" value="RNA PSEUDOURIDYLATE SYNTHASE DOMAIN-CONTAINING PROTEIN 1"/>
    <property type="match status" value="1"/>
</dbReference>
<feature type="domain" description="Pseudouridine synthase RsuA/RluA-like" evidence="2">
    <location>
        <begin position="19"/>
        <end position="162"/>
    </location>
</feature>
<protein>
    <submittedName>
        <fullName evidence="3">TIGR01621 family pseudouridine synthase</fullName>
    </submittedName>
</protein>
<dbReference type="EMBL" id="REGR01000001">
    <property type="protein sequence ID" value="RXZ45509.1"/>
    <property type="molecule type" value="Genomic_DNA"/>
</dbReference>
<dbReference type="PROSITE" id="PS01129">
    <property type="entry name" value="PSI_RLU"/>
    <property type="match status" value="1"/>
</dbReference>
<dbReference type="InterPro" id="IPR006508">
    <property type="entry name" value="PsdUridine_synth_RluA-like"/>
</dbReference>
<dbReference type="InterPro" id="IPR006224">
    <property type="entry name" value="PsdUridine_synth_RluA-like_CS"/>
</dbReference>
<evidence type="ECO:0000313" key="3">
    <source>
        <dbReference type="EMBL" id="RXZ45509.1"/>
    </source>
</evidence>
<proteinExistence type="inferred from homology"/>
<dbReference type="InterPro" id="IPR050188">
    <property type="entry name" value="RluA_PseudoU_synthase"/>
</dbReference>
<dbReference type="SUPFAM" id="SSF55120">
    <property type="entry name" value="Pseudouridine synthase"/>
    <property type="match status" value="1"/>
</dbReference>
<dbReference type="InterPro" id="IPR020103">
    <property type="entry name" value="PsdUridine_synth_cat_dom_sf"/>
</dbReference>
<dbReference type="PANTHER" id="PTHR21600">
    <property type="entry name" value="MITOCHONDRIAL RNA PSEUDOURIDINE SYNTHASE"/>
    <property type="match status" value="1"/>
</dbReference>
<sequence length="229" mass="25253">MAPVFEEAALFTLFESTEHFIVVDKAPGAGFHREDDAPALIAAVREALHDPALWPVHRLDKVTSGLMLFARSASAARALSEALAEHSLRKYYLALSDRSPAKKQGWVKGDMVKARGGAWRLAHTHDNPAVTRFLSFSLAPKRRLFLLAPFTGRTHQLRVAMKSVSSPILGDALYGGTSADRVYLHAYALSFELFGERHRFVCPPSEGAEFLTPECAAKLAELSQPWDLL</sequence>